<dbReference type="PANTHER" id="PTHR43591">
    <property type="entry name" value="METHYLTRANSFERASE"/>
    <property type="match status" value="1"/>
</dbReference>
<protein>
    <recommendedName>
        <fullName evidence="5">Methyltransferase domain-containing protein</fullName>
    </recommendedName>
</protein>
<dbReference type="GO" id="GO:0008168">
    <property type="term" value="F:methyltransferase activity"/>
    <property type="evidence" value="ECO:0007669"/>
    <property type="project" value="TreeGrafter"/>
</dbReference>
<gene>
    <name evidence="3" type="ORF">DL546_001544</name>
</gene>
<dbReference type="Gene3D" id="3.40.50.150">
    <property type="entry name" value="Vaccinia Virus protein VP39"/>
    <property type="match status" value="1"/>
</dbReference>
<dbReference type="CDD" id="cd02440">
    <property type="entry name" value="AdoMet_MTases"/>
    <property type="match status" value="1"/>
</dbReference>
<comment type="similarity">
    <text evidence="1">Belongs to the methyltransferase superfamily. LaeA methyltransferase family.</text>
</comment>
<dbReference type="STRING" id="177199.A0A420YAA7"/>
<dbReference type="InterPro" id="IPR029063">
    <property type="entry name" value="SAM-dependent_MTases_sf"/>
</dbReference>
<accession>A0A420YAA7</accession>
<feature type="compositionally biased region" description="Polar residues" evidence="2">
    <location>
        <begin position="1"/>
        <end position="12"/>
    </location>
</feature>
<feature type="compositionally biased region" description="Low complexity" evidence="2">
    <location>
        <begin position="52"/>
        <end position="62"/>
    </location>
</feature>
<reference evidence="3 4" key="1">
    <citation type="submission" date="2018-08" db="EMBL/GenBank/DDBJ databases">
        <title>Draft genome of the lignicolous fungus Coniochaeta pulveracea.</title>
        <authorList>
            <person name="Borstlap C.J."/>
            <person name="De Witt R.N."/>
            <person name="Botha A."/>
            <person name="Volschenk H."/>
        </authorList>
    </citation>
    <scope>NUCLEOTIDE SEQUENCE [LARGE SCALE GENOMIC DNA]</scope>
    <source>
        <strain evidence="3 4">CAB683</strain>
    </source>
</reference>
<dbReference type="SUPFAM" id="SSF53335">
    <property type="entry name" value="S-adenosyl-L-methionine-dependent methyltransferases"/>
    <property type="match status" value="1"/>
</dbReference>
<dbReference type="PANTHER" id="PTHR43591:SF10">
    <property type="entry name" value="ABC TRANSMEMBRANE TYPE-1 DOMAIN-CONTAINING PROTEIN-RELATED"/>
    <property type="match status" value="1"/>
</dbReference>
<evidence type="ECO:0000313" key="4">
    <source>
        <dbReference type="Proteomes" id="UP000275385"/>
    </source>
</evidence>
<keyword evidence="4" id="KW-1185">Reference proteome</keyword>
<organism evidence="3 4">
    <name type="scientific">Coniochaeta pulveracea</name>
    <dbReference type="NCBI Taxonomy" id="177199"/>
    <lineage>
        <taxon>Eukaryota</taxon>
        <taxon>Fungi</taxon>
        <taxon>Dikarya</taxon>
        <taxon>Ascomycota</taxon>
        <taxon>Pezizomycotina</taxon>
        <taxon>Sordariomycetes</taxon>
        <taxon>Sordariomycetidae</taxon>
        <taxon>Coniochaetales</taxon>
        <taxon>Coniochaetaceae</taxon>
        <taxon>Coniochaeta</taxon>
    </lineage>
</organism>
<dbReference type="Proteomes" id="UP000275385">
    <property type="component" value="Unassembled WGS sequence"/>
</dbReference>
<dbReference type="EMBL" id="QVQW01000026">
    <property type="protein sequence ID" value="RKU44814.1"/>
    <property type="molecule type" value="Genomic_DNA"/>
</dbReference>
<dbReference type="OrthoDB" id="2013972at2759"/>
<evidence type="ECO:0000256" key="2">
    <source>
        <dbReference type="SAM" id="MobiDB-lite"/>
    </source>
</evidence>
<sequence>MSSHAISTIQRESSPSSPVSSTSTSIAVGSTPEEELYAVTGHDFSRRHTGDAADNASTAAAGQPSDELMGADFTGTGMEHYPASLTESIRHHVYQGGLRYHAYRDGRYAFPNDEVEQNRDDMKHTMTLLLCRQKHFYAPVEQALMNGGKVLDLGTGTGIWCTEMGDKYVGAEIIGLDLSAIQPEYVPENVHFFVDDFEEEWVDADNTYDFIHIRHTIHSVRNLELLLQRAYSHLKPGGYLEVQELHYSPHCDDASVTPEIPYAFRDFMGFLDEGLRSMGCELNAIVHMPDDMRRVGFEEVQVVQHKCPIGVWPKEHRLRLCGLFLRTAIMDGLKGLSTRPFGTGLGWTPLQIEMFLIEVRKHVMDSSFHTYFPFHVVWLFEMRLWRA</sequence>
<comment type="caution">
    <text evidence="3">The sequence shown here is derived from an EMBL/GenBank/DDBJ whole genome shotgun (WGS) entry which is preliminary data.</text>
</comment>
<proteinExistence type="inferred from homology"/>
<name>A0A420YAA7_9PEZI</name>
<dbReference type="Pfam" id="PF13489">
    <property type="entry name" value="Methyltransf_23"/>
    <property type="match status" value="1"/>
</dbReference>
<feature type="compositionally biased region" description="Low complexity" evidence="2">
    <location>
        <begin position="13"/>
        <end position="25"/>
    </location>
</feature>
<evidence type="ECO:0000313" key="3">
    <source>
        <dbReference type="EMBL" id="RKU44814.1"/>
    </source>
</evidence>
<evidence type="ECO:0008006" key="5">
    <source>
        <dbReference type="Google" id="ProtNLM"/>
    </source>
</evidence>
<feature type="region of interest" description="Disordered" evidence="2">
    <location>
        <begin position="1"/>
        <end position="74"/>
    </location>
</feature>
<evidence type="ECO:0000256" key="1">
    <source>
        <dbReference type="ARBA" id="ARBA00038158"/>
    </source>
</evidence>
<dbReference type="AlphaFoldDB" id="A0A420YAA7"/>